<dbReference type="AlphaFoldDB" id="A0A4D5RLW3"/>
<dbReference type="VEuPathDB" id="VectorBase:ISCW014014"/>
<reference evidence="2" key="1">
    <citation type="submission" date="2019-04" db="EMBL/GenBank/DDBJ databases">
        <title>An insight into the mialome of Ixodes scapularis.</title>
        <authorList>
            <person name="Ribeiro J.M."/>
            <person name="Mather T.N."/>
            <person name="Karim S."/>
        </authorList>
    </citation>
    <scope>NUCLEOTIDE SEQUENCE</scope>
</reference>
<proteinExistence type="predicted"/>
<feature type="signal peptide" evidence="1">
    <location>
        <begin position="1"/>
        <end position="24"/>
    </location>
</feature>
<dbReference type="EMBL" id="GHJT01003873">
    <property type="protein sequence ID" value="MOY37844.1"/>
    <property type="molecule type" value="Transcribed_RNA"/>
</dbReference>
<keyword evidence="1" id="KW-0732">Signal</keyword>
<name>A0A4D5RLW3_IXOSC</name>
<organism evidence="2">
    <name type="scientific">Ixodes scapularis</name>
    <name type="common">Black-legged tick</name>
    <name type="synonym">Deer tick</name>
    <dbReference type="NCBI Taxonomy" id="6945"/>
    <lineage>
        <taxon>Eukaryota</taxon>
        <taxon>Metazoa</taxon>
        <taxon>Ecdysozoa</taxon>
        <taxon>Arthropoda</taxon>
        <taxon>Chelicerata</taxon>
        <taxon>Arachnida</taxon>
        <taxon>Acari</taxon>
        <taxon>Parasitiformes</taxon>
        <taxon>Ixodida</taxon>
        <taxon>Ixodoidea</taxon>
        <taxon>Ixodidae</taxon>
        <taxon>Ixodinae</taxon>
        <taxon>Ixodes</taxon>
    </lineage>
</organism>
<dbReference type="VEuPathDB" id="VectorBase:ISCP_033065"/>
<accession>A0A4D5RLW3</accession>
<protein>
    <submittedName>
        <fullName evidence="2">Putative secreted protein</fullName>
    </submittedName>
</protein>
<feature type="chain" id="PRO_5020032860" evidence="1">
    <location>
        <begin position="25"/>
        <end position="227"/>
    </location>
</feature>
<sequence length="227" mass="25807">MVHLTSSRATAFVLFVLLVERGASDQPECDFDEFHKLYSPVVYNLNFKITGESNTPSILKTDCDNLENVTQRGETFLEGCSVDKDGFMKKRITGLQLTKESLCGSELKEDLNIWRDCFNPSVFAECKKNVEERLGKLEQDGALDEPDKWCRNKSLSYQCALKAGAGCPTKAERARKAVENYINTLMDVHECLRPTGKKRRGSSANWRRAQTVLRQQTWPRRPCTIFA</sequence>
<dbReference type="VEuPathDB" id="VectorBase:ISCI014014"/>
<evidence type="ECO:0000256" key="1">
    <source>
        <dbReference type="SAM" id="SignalP"/>
    </source>
</evidence>
<dbReference type="OrthoDB" id="10337639at2759"/>
<evidence type="ECO:0000313" key="2">
    <source>
        <dbReference type="EMBL" id="MOY37844.1"/>
    </source>
</evidence>